<dbReference type="AlphaFoldDB" id="A0A1D3TVY9"/>
<dbReference type="Proteomes" id="UP000199315">
    <property type="component" value="Unassembled WGS sequence"/>
</dbReference>
<evidence type="ECO:0000313" key="3">
    <source>
        <dbReference type="Proteomes" id="UP000199315"/>
    </source>
</evidence>
<protein>
    <recommendedName>
        <fullName evidence="4">DUF4830 domain-containing protein</fullName>
    </recommendedName>
</protein>
<evidence type="ECO:0000313" key="2">
    <source>
        <dbReference type="EMBL" id="SCP98311.1"/>
    </source>
</evidence>
<keyword evidence="1" id="KW-0472">Membrane</keyword>
<evidence type="ECO:0008006" key="4">
    <source>
        <dbReference type="Google" id="ProtNLM"/>
    </source>
</evidence>
<feature type="transmembrane region" description="Helical" evidence="1">
    <location>
        <begin position="12"/>
        <end position="30"/>
    </location>
</feature>
<keyword evidence="1" id="KW-0812">Transmembrane</keyword>
<evidence type="ECO:0000256" key="1">
    <source>
        <dbReference type="SAM" id="Phobius"/>
    </source>
</evidence>
<proteinExistence type="predicted"/>
<accession>A0A1D3TVY9</accession>
<gene>
    <name evidence="2" type="ORF">SAMN05421730_101920</name>
</gene>
<organism evidence="2 3">
    <name type="scientific">Anaerobium acetethylicum</name>
    <dbReference type="NCBI Taxonomy" id="1619234"/>
    <lineage>
        <taxon>Bacteria</taxon>
        <taxon>Bacillati</taxon>
        <taxon>Bacillota</taxon>
        <taxon>Clostridia</taxon>
        <taxon>Lachnospirales</taxon>
        <taxon>Lachnospiraceae</taxon>
        <taxon>Anaerobium</taxon>
    </lineage>
</organism>
<name>A0A1D3TVY9_9FIRM</name>
<dbReference type="STRING" id="1619234.SAMN05421730_101920"/>
<keyword evidence="3" id="KW-1185">Reference proteome</keyword>
<dbReference type="EMBL" id="FMKA01000019">
    <property type="protein sequence ID" value="SCP98311.1"/>
    <property type="molecule type" value="Genomic_DNA"/>
</dbReference>
<sequence length="133" mass="15342">MIKNTDNLLKKKYIIILCVSLILMFLLLSIRSLSDKPTLTGEEKLVYNAFEYMKARSNVTCLDDIDTATIQIDDFDLSQKDNVFWDNRNNVPSDEQLEKFKIAIIGDSMNTHNFIVVVIDEDSHKCYGYIPVK</sequence>
<reference evidence="2 3" key="1">
    <citation type="submission" date="2016-09" db="EMBL/GenBank/DDBJ databases">
        <authorList>
            <person name="Capua I."/>
            <person name="De Benedictis P."/>
            <person name="Joannis T."/>
            <person name="Lombin L.H."/>
            <person name="Cattoli G."/>
        </authorList>
    </citation>
    <scope>NUCLEOTIDE SEQUENCE [LARGE SCALE GENOMIC DNA]</scope>
    <source>
        <strain evidence="2 3">GluBS11</strain>
    </source>
</reference>
<keyword evidence="1" id="KW-1133">Transmembrane helix</keyword>